<dbReference type="Gene3D" id="2.60.120.740">
    <property type="match status" value="3"/>
</dbReference>
<keyword evidence="2" id="KW-0430">Lectin</keyword>
<dbReference type="Proteomes" id="UP001279410">
    <property type="component" value="Unassembled WGS sequence"/>
</dbReference>
<gene>
    <name evidence="6" type="ORF">AKAME5_002153500</name>
</gene>
<keyword evidence="3" id="KW-0677">Repeat</keyword>
<reference evidence="6" key="1">
    <citation type="submission" date="2022-08" db="EMBL/GenBank/DDBJ databases">
        <title>Genome sequencing of akame (Lates japonicus).</title>
        <authorList>
            <person name="Hashiguchi Y."/>
            <person name="Takahashi H."/>
        </authorList>
    </citation>
    <scope>NUCLEOTIDE SEQUENCE</scope>
    <source>
        <strain evidence="6">Kochi</strain>
    </source>
</reference>
<dbReference type="AlphaFoldDB" id="A0AAD3RID9"/>
<keyword evidence="4" id="KW-0732">Signal</keyword>
<dbReference type="Pfam" id="PF02140">
    <property type="entry name" value="SUEL_Lectin"/>
    <property type="match status" value="3"/>
</dbReference>
<evidence type="ECO:0000259" key="5">
    <source>
        <dbReference type="PROSITE" id="PS50228"/>
    </source>
</evidence>
<proteinExistence type="predicted"/>
<feature type="domain" description="SUEL-type lectin" evidence="5">
    <location>
        <begin position="143"/>
        <end position="232"/>
    </location>
</feature>
<evidence type="ECO:0000313" key="7">
    <source>
        <dbReference type="Proteomes" id="UP001279410"/>
    </source>
</evidence>
<name>A0AAD3RID9_LATJO</name>
<evidence type="ECO:0000256" key="3">
    <source>
        <dbReference type="ARBA" id="ARBA00022737"/>
    </source>
</evidence>
<keyword evidence="7" id="KW-1185">Reference proteome</keyword>
<dbReference type="PROSITE" id="PS50228">
    <property type="entry name" value="SUEL_LECTIN"/>
    <property type="match status" value="3"/>
</dbReference>
<evidence type="ECO:0000256" key="2">
    <source>
        <dbReference type="ARBA" id="ARBA00022734"/>
    </source>
</evidence>
<dbReference type="InterPro" id="IPR043159">
    <property type="entry name" value="Lectin_gal-bd_sf"/>
</dbReference>
<dbReference type="InterPro" id="IPR000922">
    <property type="entry name" value="Lectin_gal-bd_dom"/>
</dbReference>
<evidence type="ECO:0000256" key="4">
    <source>
        <dbReference type="SAM" id="SignalP"/>
    </source>
</evidence>
<dbReference type="PANTHER" id="PTHR46780">
    <property type="entry name" value="PROTEIN EVA-1"/>
    <property type="match status" value="1"/>
</dbReference>
<feature type="signal peptide" evidence="4">
    <location>
        <begin position="1"/>
        <end position="26"/>
    </location>
</feature>
<feature type="domain" description="SUEL-type lectin" evidence="5">
    <location>
        <begin position="54"/>
        <end position="136"/>
    </location>
</feature>
<dbReference type="GO" id="GO:0030246">
    <property type="term" value="F:carbohydrate binding"/>
    <property type="evidence" value="ECO:0007669"/>
    <property type="project" value="UniProtKB-KW"/>
</dbReference>
<evidence type="ECO:0000256" key="1">
    <source>
        <dbReference type="ARBA" id="ARBA00022546"/>
    </source>
</evidence>
<organism evidence="6 7">
    <name type="scientific">Lates japonicus</name>
    <name type="common">Japanese lates</name>
    <dbReference type="NCBI Taxonomy" id="270547"/>
    <lineage>
        <taxon>Eukaryota</taxon>
        <taxon>Metazoa</taxon>
        <taxon>Chordata</taxon>
        <taxon>Craniata</taxon>
        <taxon>Vertebrata</taxon>
        <taxon>Euteleostomi</taxon>
        <taxon>Actinopterygii</taxon>
        <taxon>Neopterygii</taxon>
        <taxon>Teleostei</taxon>
        <taxon>Neoteleostei</taxon>
        <taxon>Acanthomorphata</taxon>
        <taxon>Carangaria</taxon>
        <taxon>Carangaria incertae sedis</taxon>
        <taxon>Centropomidae</taxon>
        <taxon>Lates</taxon>
    </lineage>
</organism>
<feature type="domain" description="SUEL-type lectin" evidence="5">
    <location>
        <begin position="281"/>
        <end position="370"/>
    </location>
</feature>
<protein>
    <recommendedName>
        <fullName evidence="5">SUEL-type lectin domain-containing protein</fullName>
    </recommendedName>
</protein>
<dbReference type="CDD" id="cd22833">
    <property type="entry name" value="Gal_Rha_Lectin_CSL1-2_RBL_SML_rpt1"/>
    <property type="match status" value="1"/>
</dbReference>
<dbReference type="CDD" id="cd22835">
    <property type="entry name" value="Gal_Rha_Lectin_SML_rpt2"/>
    <property type="match status" value="2"/>
</dbReference>
<evidence type="ECO:0000313" key="6">
    <source>
        <dbReference type="EMBL" id="GLD70218.1"/>
    </source>
</evidence>
<dbReference type="EMBL" id="BRZM01000369">
    <property type="protein sequence ID" value="GLD70218.1"/>
    <property type="molecule type" value="Genomic_DNA"/>
</dbReference>
<sequence>MTCPRLSNTLLLAATCLLIDSGFSRAQHFLAPTVTALSTERVITCDDLGNVHRLSCEAGVISVQAALYGRADKETCSEGRPAEQLTNTHCSQHGTLDVFKKRCDGKRVCELNTDVVRTSDPCFGIYKYLDTTFACFPAIRSVACEHSFANLQCDEGQVIFVHGADYGRHDPTTCSYGRPASQIQNVQCSSPTHKVAQSCDGKSSCAVKASNSVFGDPCVGTYKYLEVAYTCRYPETRSSSTMLCSRLSTTLLLAVSLLVGSGFTCDDLQGIQRLSCVHSVTCENFSANLKCDGGQVISVHGANYGRHDQTTCAAGRPPSQIQNVKCSGAATKVAESCDGKTSCTVSASNSVFGDPCVGTYKYLEVAYSCQYAEIQPCH</sequence>
<dbReference type="FunFam" id="2.60.120.740:FF:000003">
    <property type="entry name" value="Protein eva-1 homolog C"/>
    <property type="match status" value="3"/>
</dbReference>
<keyword evidence="1" id="KW-0348">Hemagglutinin</keyword>
<comment type="caution">
    <text evidence="6">The sequence shown here is derived from an EMBL/GenBank/DDBJ whole genome shotgun (WGS) entry which is preliminary data.</text>
</comment>
<feature type="chain" id="PRO_5041945207" description="SUEL-type lectin domain-containing protein" evidence="4">
    <location>
        <begin position="27"/>
        <end position="378"/>
    </location>
</feature>
<accession>A0AAD3RID9</accession>